<sequence>MAEKGHRWRRLDNTAKIFPVIANEGMSQVFRISAVMKEEVQPELLQKALEDILPHIREFRVKLRRGLFWYYFEENDRIPQVQRESTYPCRYLDPHGSQRFLFRVTYFKCRINLEVFHALTDGLGCARFLRSLVARYLELVKEEPGVWMPEDEEKPDEQIFETVDSYLENYREMEHRSYSSKPAFRMEGHFLPLGSGQVLHGYLKVAEVKAVAKKHGVTVTKYLASALLWSIWQEYLDGKADRRPVVLNIPINLRAFFQSDTMANFFAVSSIGWLFRDPDMTFDQLVQKISRQMDRKITKERLEESISYNVSNEKKWYLRIIPLVIKRLALGFIFSLKDRAYTMTLSNIGPIRMDPEFAKFADDVERFQVMIGVSRKQPCKCSVCAYGDEMTVTFTSVFADSRIQRRFFRKMKEDGIAVRLEGNELSGARKRDNYPRIRRVWVIQKGGEKRATRMAKKVGHTGEHVAKGLWDYLRGKENWKEELRRRFHV</sequence>
<dbReference type="PANTHER" id="PTHR28037:SF1">
    <property type="entry name" value="ALCOHOL O-ACETYLTRANSFERASE 1-RELATED"/>
    <property type="match status" value="1"/>
</dbReference>
<dbReference type="EMBL" id="JAJEPU010000002">
    <property type="protein sequence ID" value="MCC2163511.1"/>
    <property type="molecule type" value="Genomic_DNA"/>
</dbReference>
<name>A0AAE3AMS0_9FIRM</name>
<reference evidence="1" key="1">
    <citation type="submission" date="2021-10" db="EMBL/GenBank/DDBJ databases">
        <title>Anaerobic single-cell dispensing facilitates the cultivation of human gut bacteria.</title>
        <authorList>
            <person name="Afrizal A."/>
        </authorList>
    </citation>
    <scope>NUCLEOTIDE SEQUENCE</scope>
    <source>
        <strain evidence="1">CLA-AA-H274</strain>
    </source>
</reference>
<evidence type="ECO:0000313" key="1">
    <source>
        <dbReference type="EMBL" id="MCC2163511.1"/>
    </source>
</evidence>
<gene>
    <name evidence="1" type="ORF">LKD32_01210</name>
</gene>
<protein>
    <recommendedName>
        <fullName evidence="3">Alcohol acetyltransferase</fullName>
    </recommendedName>
</protein>
<accession>A0AAE3AMS0</accession>
<evidence type="ECO:0000313" key="2">
    <source>
        <dbReference type="Proteomes" id="UP001198962"/>
    </source>
</evidence>
<dbReference type="InterPro" id="IPR052058">
    <property type="entry name" value="Alcohol_O-acetyltransferase"/>
</dbReference>
<dbReference type="PANTHER" id="PTHR28037">
    <property type="entry name" value="ALCOHOL O-ACETYLTRANSFERASE 1-RELATED"/>
    <property type="match status" value="1"/>
</dbReference>
<organism evidence="1 2">
    <name type="scientific">Brotaphodocola catenula</name>
    <dbReference type="NCBI Taxonomy" id="2885361"/>
    <lineage>
        <taxon>Bacteria</taxon>
        <taxon>Bacillati</taxon>
        <taxon>Bacillota</taxon>
        <taxon>Clostridia</taxon>
        <taxon>Lachnospirales</taxon>
        <taxon>Lachnospiraceae</taxon>
        <taxon>Brotaphodocola</taxon>
    </lineage>
</organism>
<keyword evidence="2" id="KW-1185">Reference proteome</keyword>
<dbReference type="AlphaFoldDB" id="A0AAE3AMS0"/>
<dbReference type="Proteomes" id="UP001198962">
    <property type="component" value="Unassembled WGS sequence"/>
</dbReference>
<dbReference type="RefSeq" id="WP_177977657.1">
    <property type="nucleotide sequence ID" value="NZ_JAJEPU010000002.1"/>
</dbReference>
<evidence type="ECO:0008006" key="3">
    <source>
        <dbReference type="Google" id="ProtNLM"/>
    </source>
</evidence>
<comment type="caution">
    <text evidence="1">The sequence shown here is derived from an EMBL/GenBank/DDBJ whole genome shotgun (WGS) entry which is preliminary data.</text>
</comment>
<proteinExistence type="predicted"/>